<dbReference type="GO" id="GO:0009307">
    <property type="term" value="P:DNA restriction-modification system"/>
    <property type="evidence" value="ECO:0007669"/>
    <property type="project" value="InterPro"/>
</dbReference>
<dbReference type="EMBL" id="FMSV02000543">
    <property type="protein sequence ID" value="SEH08059.1"/>
    <property type="molecule type" value="Genomic_DNA"/>
</dbReference>
<dbReference type="InterPro" id="IPR052906">
    <property type="entry name" value="Type_IV_Methyl-Rstrct_Enzyme"/>
</dbReference>
<dbReference type="GO" id="GO:0015666">
    <property type="term" value="F:restriction endodeoxyribonuclease activity"/>
    <property type="evidence" value="ECO:0007669"/>
    <property type="project" value="TreeGrafter"/>
</dbReference>
<gene>
    <name evidence="3" type="primary">mrr_2</name>
    <name evidence="3" type="ORF">MBHS_03947</name>
</gene>
<feature type="domain" description="Restriction endonuclease type IV Mrr" evidence="1">
    <location>
        <begin position="160"/>
        <end position="279"/>
    </location>
</feature>
<dbReference type="OrthoDB" id="9803736at2"/>
<dbReference type="InterPro" id="IPR011856">
    <property type="entry name" value="tRNA_endonuc-like_dom_sf"/>
</dbReference>
<sequence length="305" mass="34524">MIPKYEEIMLPFLKYLADGKEHGLSETHDALAEQFKLADEELRELLPSGRQPVFRNRVGWARTYLKKAGLVTSPKRAHFRISDKGLSLLKENPDEITSKFLTRYDDFVEFQSIKKNKKDNGSLLQPLIASNTDQTPEESLEYAYQKLHSELSKELLDIVKSCSPDFFERLIIDLLITMGYGGSRKEAGQAMGKSGDGGIDGIINEDKLGLDIIYLQAKRWENSVPVKEIRDFTGALASKKAKKGIFITTSSFPKSVYEFVGQVEYKIILINGERLANLMIEHSVGLSTVNTYHVKTIDSDYFEEN</sequence>
<dbReference type="PANTHER" id="PTHR30015">
    <property type="entry name" value="MRR RESTRICTION SYSTEM PROTEIN"/>
    <property type="match status" value="1"/>
</dbReference>
<keyword evidence="4" id="KW-1185">Reference proteome</keyword>
<evidence type="ECO:0000313" key="3">
    <source>
        <dbReference type="EMBL" id="SEH08059.1"/>
    </source>
</evidence>
<dbReference type="Proteomes" id="UP000236724">
    <property type="component" value="Unassembled WGS sequence"/>
</dbReference>
<dbReference type="InterPro" id="IPR011335">
    <property type="entry name" value="Restrct_endonuc-II-like"/>
</dbReference>
<accession>A0A1H6FFC8</accession>
<evidence type="ECO:0000259" key="1">
    <source>
        <dbReference type="Pfam" id="PF04471"/>
    </source>
</evidence>
<dbReference type="AlphaFoldDB" id="A0A1H6FFC8"/>
<reference evidence="3 4" key="1">
    <citation type="submission" date="2016-10" db="EMBL/GenBank/DDBJ databases">
        <authorList>
            <person name="de Groot N.N."/>
        </authorList>
    </citation>
    <scope>NUCLEOTIDE SEQUENCE [LARGE SCALE GENOMIC DNA]</scope>
    <source>
        <strain evidence="3">MBHS1</strain>
    </source>
</reference>
<evidence type="ECO:0000313" key="4">
    <source>
        <dbReference type="Proteomes" id="UP000236724"/>
    </source>
</evidence>
<dbReference type="Pfam" id="PF04471">
    <property type="entry name" value="Mrr_cat"/>
    <property type="match status" value="1"/>
</dbReference>
<dbReference type="GO" id="GO:0003677">
    <property type="term" value="F:DNA binding"/>
    <property type="evidence" value="ECO:0007669"/>
    <property type="project" value="InterPro"/>
</dbReference>
<dbReference type="RefSeq" id="WP_103921644.1">
    <property type="nucleotide sequence ID" value="NZ_FMSV02000543.1"/>
</dbReference>
<evidence type="ECO:0000259" key="2">
    <source>
        <dbReference type="Pfam" id="PF14338"/>
    </source>
</evidence>
<dbReference type="InterPro" id="IPR007560">
    <property type="entry name" value="Restrct_endonuc_IV_Mrr"/>
</dbReference>
<protein>
    <submittedName>
        <fullName evidence="3">Mrr restriction system protein</fullName>
    </submittedName>
</protein>
<dbReference type="PANTHER" id="PTHR30015:SF7">
    <property type="entry name" value="TYPE IV METHYL-DIRECTED RESTRICTION ENZYME ECOKMRR"/>
    <property type="match status" value="1"/>
</dbReference>
<name>A0A1H6FFC8_9GAMM</name>
<dbReference type="SUPFAM" id="SSF52980">
    <property type="entry name" value="Restriction endonuclease-like"/>
    <property type="match status" value="1"/>
</dbReference>
<dbReference type="Pfam" id="PF14338">
    <property type="entry name" value="Mrr_N"/>
    <property type="match status" value="1"/>
</dbReference>
<proteinExistence type="predicted"/>
<organism evidence="3 4">
    <name type="scientific">Candidatus Venteria ishoeyi</name>
    <dbReference type="NCBI Taxonomy" id="1899563"/>
    <lineage>
        <taxon>Bacteria</taxon>
        <taxon>Pseudomonadati</taxon>
        <taxon>Pseudomonadota</taxon>
        <taxon>Gammaproteobacteria</taxon>
        <taxon>Thiotrichales</taxon>
        <taxon>Thiotrichaceae</taxon>
        <taxon>Venteria</taxon>
    </lineage>
</organism>
<dbReference type="InterPro" id="IPR025745">
    <property type="entry name" value="Mrr-like_N_dom"/>
</dbReference>
<feature type="domain" description="Restriction system protein Mrr-like N-terminal" evidence="2">
    <location>
        <begin position="5"/>
        <end position="90"/>
    </location>
</feature>
<dbReference type="Gene3D" id="3.40.1350.10">
    <property type="match status" value="1"/>
</dbReference>